<keyword evidence="2" id="KW-1003">Cell membrane</keyword>
<proteinExistence type="predicted"/>
<comment type="caution">
    <text evidence="7">The sequence shown here is derived from an EMBL/GenBank/DDBJ whole genome shotgun (WGS) entry which is preliminary data.</text>
</comment>
<evidence type="ECO:0000256" key="3">
    <source>
        <dbReference type="ARBA" id="ARBA00022692"/>
    </source>
</evidence>
<dbReference type="PANTHER" id="PTHR35007">
    <property type="entry name" value="INTEGRAL MEMBRANE PROTEIN-RELATED"/>
    <property type="match status" value="1"/>
</dbReference>
<evidence type="ECO:0000256" key="4">
    <source>
        <dbReference type="ARBA" id="ARBA00022989"/>
    </source>
</evidence>
<evidence type="ECO:0000313" key="7">
    <source>
        <dbReference type="EMBL" id="HCO25421.1"/>
    </source>
</evidence>
<dbReference type="InterPro" id="IPR018076">
    <property type="entry name" value="T2SS_GspF_dom"/>
</dbReference>
<dbReference type="EMBL" id="DQAY01000128">
    <property type="protein sequence ID" value="HCO25421.1"/>
    <property type="molecule type" value="Genomic_DNA"/>
</dbReference>
<gene>
    <name evidence="7" type="ORF">DIT97_21250</name>
</gene>
<dbReference type="Proteomes" id="UP000263642">
    <property type="component" value="Unassembled WGS sequence"/>
</dbReference>
<evidence type="ECO:0000313" key="8">
    <source>
        <dbReference type="Proteomes" id="UP000263642"/>
    </source>
</evidence>
<dbReference type="Pfam" id="PF00482">
    <property type="entry name" value="T2SSF"/>
    <property type="match status" value="1"/>
</dbReference>
<feature type="domain" description="Type II secretion system protein GspF" evidence="6">
    <location>
        <begin position="143"/>
        <end position="268"/>
    </location>
</feature>
<evidence type="ECO:0000256" key="5">
    <source>
        <dbReference type="ARBA" id="ARBA00023136"/>
    </source>
</evidence>
<sequence length="310" mass="34146">MDSSSIALICFAAVTVFVLAAYLFVRDLTGVAGSKGEKFSKRPRLRRIHNVFDQQPATSVLGKFDQSFDRLVLENGSDFTPFSAFLLLIACGLAIGGSIFIYTNQPLAGIAGMIGGMIAVLIILHYRRKKRMQTIQEELPEMIDLLARSTHAGASLEQAITIVGEETKGPLSFEFRRCARQLDMNLSVPAVMKSLSSRIQLIDLKILTSTLMLYRKTRGNLPANLERMADVVRDRINYRRQMKASTGAGRASALLMTIVAPVAFVVLLVAFPAHVSNLYTDPIGNILLLIAIVLEVIGILWVSTLLRTDY</sequence>
<organism evidence="7 8">
    <name type="scientific">Gimesia maris</name>
    <dbReference type="NCBI Taxonomy" id="122"/>
    <lineage>
        <taxon>Bacteria</taxon>
        <taxon>Pseudomonadati</taxon>
        <taxon>Planctomycetota</taxon>
        <taxon>Planctomycetia</taxon>
        <taxon>Planctomycetales</taxon>
        <taxon>Planctomycetaceae</taxon>
        <taxon>Gimesia</taxon>
    </lineage>
</organism>
<keyword evidence="4" id="KW-1133">Transmembrane helix</keyword>
<dbReference type="InterPro" id="IPR042094">
    <property type="entry name" value="T2SS_GspF_sf"/>
</dbReference>
<evidence type="ECO:0000256" key="2">
    <source>
        <dbReference type="ARBA" id="ARBA00022475"/>
    </source>
</evidence>
<evidence type="ECO:0000256" key="1">
    <source>
        <dbReference type="ARBA" id="ARBA00004651"/>
    </source>
</evidence>
<dbReference type="Gene3D" id="1.20.81.30">
    <property type="entry name" value="Type II secretion system (T2SS), domain F"/>
    <property type="match status" value="1"/>
</dbReference>
<comment type="subcellular location">
    <subcellularLocation>
        <location evidence="1">Cell membrane</location>
        <topology evidence="1">Multi-pass membrane protein</topology>
    </subcellularLocation>
</comment>
<protein>
    <recommendedName>
        <fullName evidence="6">Type II secretion system protein GspF domain-containing protein</fullName>
    </recommendedName>
</protein>
<dbReference type="AlphaFoldDB" id="A0A3D3R990"/>
<reference evidence="7 8" key="1">
    <citation type="journal article" date="2018" name="Nat. Biotechnol.">
        <title>A standardized bacterial taxonomy based on genome phylogeny substantially revises the tree of life.</title>
        <authorList>
            <person name="Parks D.H."/>
            <person name="Chuvochina M."/>
            <person name="Waite D.W."/>
            <person name="Rinke C."/>
            <person name="Skarshewski A."/>
            <person name="Chaumeil P.A."/>
            <person name="Hugenholtz P."/>
        </authorList>
    </citation>
    <scope>NUCLEOTIDE SEQUENCE [LARGE SCALE GENOMIC DNA]</scope>
    <source>
        <strain evidence="7">UBA9375</strain>
    </source>
</reference>
<dbReference type="PANTHER" id="PTHR35007:SF1">
    <property type="entry name" value="PILUS ASSEMBLY PROTEIN"/>
    <property type="match status" value="1"/>
</dbReference>
<keyword evidence="3" id="KW-0812">Transmembrane</keyword>
<evidence type="ECO:0000259" key="6">
    <source>
        <dbReference type="Pfam" id="PF00482"/>
    </source>
</evidence>
<keyword evidence="5" id="KW-0472">Membrane</keyword>
<name>A0A3D3R990_9PLAN</name>
<accession>A0A3D3R990</accession>
<dbReference type="GO" id="GO:0005886">
    <property type="term" value="C:plasma membrane"/>
    <property type="evidence" value="ECO:0007669"/>
    <property type="project" value="UniProtKB-SubCell"/>
</dbReference>